<dbReference type="Proteomes" id="UP000247454">
    <property type="component" value="Unassembled WGS sequence"/>
</dbReference>
<dbReference type="InterPro" id="IPR036249">
    <property type="entry name" value="Thioredoxin-like_sf"/>
</dbReference>
<dbReference type="PANTHER" id="PTHR44051:SF19">
    <property type="entry name" value="DISULFIDE-BOND OXIDOREDUCTASE YFCG"/>
    <property type="match status" value="1"/>
</dbReference>
<dbReference type="Pfam" id="PF00043">
    <property type="entry name" value="GST_C"/>
    <property type="match status" value="1"/>
</dbReference>
<organism evidence="6 7">
    <name type="scientific">Phyllobacterium leguminum</name>
    <dbReference type="NCBI Taxonomy" id="314237"/>
    <lineage>
        <taxon>Bacteria</taxon>
        <taxon>Pseudomonadati</taxon>
        <taxon>Pseudomonadota</taxon>
        <taxon>Alphaproteobacteria</taxon>
        <taxon>Hyphomicrobiales</taxon>
        <taxon>Phyllobacteriaceae</taxon>
        <taxon>Phyllobacterium</taxon>
    </lineage>
</organism>
<evidence type="ECO:0000313" key="6">
    <source>
        <dbReference type="EMBL" id="PYE88284.1"/>
    </source>
</evidence>
<dbReference type="InterPro" id="IPR004046">
    <property type="entry name" value="GST_C"/>
</dbReference>
<dbReference type="GO" id="GO:0016740">
    <property type="term" value="F:transferase activity"/>
    <property type="evidence" value="ECO:0007669"/>
    <property type="project" value="UniProtKB-KW"/>
</dbReference>
<evidence type="ECO:0000256" key="1">
    <source>
        <dbReference type="ARBA" id="ARBA00007409"/>
    </source>
</evidence>
<feature type="domain" description="GST N-terminal" evidence="4">
    <location>
        <begin position="1"/>
        <end position="81"/>
    </location>
</feature>
<dbReference type="PANTHER" id="PTHR44051">
    <property type="entry name" value="GLUTATHIONE S-TRANSFERASE-RELATED"/>
    <property type="match status" value="1"/>
</dbReference>
<dbReference type="RefSeq" id="WP_110751302.1">
    <property type="nucleotide sequence ID" value="NZ_QJTF01000008.1"/>
</dbReference>
<evidence type="ECO:0000256" key="2">
    <source>
        <dbReference type="ARBA" id="ARBA00022679"/>
    </source>
</evidence>
<dbReference type="InterPro" id="IPR010987">
    <property type="entry name" value="Glutathione-S-Trfase_C-like"/>
</dbReference>
<dbReference type="Pfam" id="PF02798">
    <property type="entry name" value="GST_N"/>
    <property type="match status" value="1"/>
</dbReference>
<reference evidence="6 7" key="1">
    <citation type="submission" date="2018-06" db="EMBL/GenBank/DDBJ databases">
        <title>Genomic Encyclopedia of Type Strains, Phase III (KMG-III): the genomes of soil and plant-associated and newly described type strains.</title>
        <authorList>
            <person name="Whitman W."/>
        </authorList>
    </citation>
    <scope>NUCLEOTIDE SEQUENCE [LARGE SCALE GENOMIC DNA]</scope>
    <source>
        <strain evidence="6 7">ORS 1419</strain>
    </source>
</reference>
<dbReference type="Gene3D" id="1.20.1050.10">
    <property type="match status" value="1"/>
</dbReference>
<dbReference type="AlphaFoldDB" id="A0A318THJ3"/>
<dbReference type="InterPro" id="IPR036282">
    <property type="entry name" value="Glutathione-S-Trfase_C_sf"/>
</dbReference>
<proteinExistence type="inferred from homology"/>
<dbReference type="SFLD" id="SFLDS00019">
    <property type="entry name" value="Glutathione_Transferase_(cytos"/>
    <property type="match status" value="1"/>
</dbReference>
<sequence length="206" mass="23191">MLKIWGRPNSTNVKKALWTAEELGLAYENIPAGGAYGVVDTPEFRALNANGLVPVIEDDGFVLWESNTIVRYLTAKYGTDTLWIDDVEHRAQAEKWMDWASTKLNNPFRDIIWHTLRLPENQRDPAVLAAGVIAFAKALEVPEKALASQPWLSGIEFGIGDIPLGVYAYAWFELPLDRPDFPNFAAWYERLKQRPAYATSVLTPLT</sequence>
<protein>
    <submittedName>
        <fullName evidence="6">Glutathione S-transferase</fullName>
    </submittedName>
</protein>
<dbReference type="PROSITE" id="PS50404">
    <property type="entry name" value="GST_NTER"/>
    <property type="match status" value="1"/>
</dbReference>
<gene>
    <name evidence="6" type="ORF">C7477_108156</name>
</gene>
<dbReference type="SFLD" id="SFLDG01150">
    <property type="entry name" value="Main.1:_Beta-like"/>
    <property type="match status" value="1"/>
</dbReference>
<dbReference type="Gene3D" id="3.40.30.10">
    <property type="entry name" value="Glutaredoxin"/>
    <property type="match status" value="1"/>
</dbReference>
<evidence type="ECO:0000259" key="4">
    <source>
        <dbReference type="PROSITE" id="PS50404"/>
    </source>
</evidence>
<comment type="similarity">
    <text evidence="1 3">Belongs to the GST superfamily.</text>
</comment>
<keyword evidence="7" id="KW-1185">Reference proteome</keyword>
<name>A0A318THJ3_9HYPH</name>
<dbReference type="OrthoDB" id="9810080at2"/>
<feature type="domain" description="GST C-terminal" evidence="5">
    <location>
        <begin position="86"/>
        <end position="206"/>
    </location>
</feature>
<evidence type="ECO:0000259" key="5">
    <source>
        <dbReference type="PROSITE" id="PS50405"/>
    </source>
</evidence>
<dbReference type="SUPFAM" id="SSF52833">
    <property type="entry name" value="Thioredoxin-like"/>
    <property type="match status" value="1"/>
</dbReference>
<accession>A0A318THJ3</accession>
<comment type="caution">
    <text evidence="6">The sequence shown here is derived from an EMBL/GenBank/DDBJ whole genome shotgun (WGS) entry which is preliminary data.</text>
</comment>
<dbReference type="SUPFAM" id="SSF47616">
    <property type="entry name" value="GST C-terminal domain-like"/>
    <property type="match status" value="1"/>
</dbReference>
<evidence type="ECO:0000256" key="3">
    <source>
        <dbReference type="RuleBase" id="RU003494"/>
    </source>
</evidence>
<dbReference type="FunFam" id="3.40.30.10:FF:000039">
    <property type="entry name" value="Glutathione S-transferase domain"/>
    <property type="match status" value="1"/>
</dbReference>
<dbReference type="PROSITE" id="PS50405">
    <property type="entry name" value="GST_CTER"/>
    <property type="match status" value="1"/>
</dbReference>
<dbReference type="InterPro" id="IPR004045">
    <property type="entry name" value="Glutathione_S-Trfase_N"/>
</dbReference>
<keyword evidence="2 6" id="KW-0808">Transferase</keyword>
<dbReference type="EMBL" id="QJTF01000008">
    <property type="protein sequence ID" value="PYE88284.1"/>
    <property type="molecule type" value="Genomic_DNA"/>
</dbReference>
<dbReference type="SFLD" id="SFLDG00358">
    <property type="entry name" value="Main_(cytGST)"/>
    <property type="match status" value="1"/>
</dbReference>
<dbReference type="InterPro" id="IPR040079">
    <property type="entry name" value="Glutathione_S-Trfase"/>
</dbReference>
<dbReference type="CDD" id="cd03047">
    <property type="entry name" value="GST_N_2"/>
    <property type="match status" value="1"/>
</dbReference>
<evidence type="ECO:0000313" key="7">
    <source>
        <dbReference type="Proteomes" id="UP000247454"/>
    </source>
</evidence>